<evidence type="ECO:0000256" key="5">
    <source>
        <dbReference type="ARBA" id="ARBA00022801"/>
    </source>
</evidence>
<evidence type="ECO:0000313" key="17">
    <source>
        <dbReference type="Proteomes" id="UP000830542"/>
    </source>
</evidence>
<keyword evidence="12" id="KW-0413">Isomerase</keyword>
<keyword evidence="17" id="KW-1185">Reference proteome</keyword>
<feature type="domain" description="Helicase ATP-binding" evidence="14">
    <location>
        <begin position="34"/>
        <end position="362"/>
    </location>
</feature>
<evidence type="ECO:0000256" key="10">
    <source>
        <dbReference type="ARBA" id="ARBA00023125"/>
    </source>
</evidence>
<keyword evidence="3" id="KW-0547">Nucleotide-binding</keyword>
<organism evidence="15 18">
    <name type="scientific">Halococcus dombrowskii</name>
    <dbReference type="NCBI Taxonomy" id="179637"/>
    <lineage>
        <taxon>Archaea</taxon>
        <taxon>Methanobacteriati</taxon>
        <taxon>Methanobacteriota</taxon>
        <taxon>Stenosarchaea group</taxon>
        <taxon>Halobacteria</taxon>
        <taxon>Halobacteriales</taxon>
        <taxon>Halococcaceae</taxon>
        <taxon>Halococcus</taxon>
    </lineage>
</organism>
<feature type="region of interest" description="Disordered" evidence="13">
    <location>
        <begin position="390"/>
        <end position="427"/>
    </location>
</feature>
<keyword evidence="7" id="KW-0067">ATP-binding</keyword>
<keyword evidence="2" id="KW-0479">Metal-binding</keyword>
<dbReference type="Proteomes" id="UP000830542">
    <property type="component" value="Plasmid unnamed1"/>
</dbReference>
<evidence type="ECO:0000256" key="9">
    <source>
        <dbReference type="ARBA" id="ARBA00023014"/>
    </source>
</evidence>
<evidence type="ECO:0000256" key="8">
    <source>
        <dbReference type="ARBA" id="ARBA00023004"/>
    </source>
</evidence>
<dbReference type="InterPro" id="IPR006554">
    <property type="entry name" value="Helicase-like_DEXD_c2"/>
</dbReference>
<dbReference type="InterPro" id="IPR014013">
    <property type="entry name" value="Helic_SF1/SF2_ATP-bd_DinG/Rad3"/>
</dbReference>
<geneLocation type="plasmid" evidence="16 17">
    <name>unnamed1</name>
</geneLocation>
<dbReference type="GO" id="GO:0046872">
    <property type="term" value="F:metal ion binding"/>
    <property type="evidence" value="ECO:0007669"/>
    <property type="project" value="UniProtKB-KW"/>
</dbReference>
<evidence type="ECO:0000256" key="1">
    <source>
        <dbReference type="ARBA" id="ARBA00022485"/>
    </source>
</evidence>
<keyword evidence="6 15" id="KW-0347">Helicase</keyword>
<dbReference type="InterPro" id="IPR027417">
    <property type="entry name" value="P-loop_NTPase"/>
</dbReference>
<keyword evidence="10" id="KW-0238">DNA-binding</keyword>
<evidence type="ECO:0000313" key="16">
    <source>
        <dbReference type="EMBL" id="UOO96626.1"/>
    </source>
</evidence>
<evidence type="ECO:0000313" key="18">
    <source>
        <dbReference type="Proteomes" id="UP001500962"/>
    </source>
</evidence>
<dbReference type="GO" id="GO:0051539">
    <property type="term" value="F:4 iron, 4 sulfur cluster binding"/>
    <property type="evidence" value="ECO:0007669"/>
    <property type="project" value="UniProtKB-KW"/>
</dbReference>
<dbReference type="GO" id="GO:0003678">
    <property type="term" value="F:DNA helicase activity"/>
    <property type="evidence" value="ECO:0007669"/>
    <property type="project" value="InterPro"/>
</dbReference>
<feature type="compositionally biased region" description="Basic and acidic residues" evidence="13">
    <location>
        <begin position="398"/>
        <end position="408"/>
    </location>
</feature>
<dbReference type="SMART" id="SM00491">
    <property type="entry name" value="HELICc2"/>
    <property type="match status" value="1"/>
</dbReference>
<dbReference type="SUPFAM" id="SSF52540">
    <property type="entry name" value="P-loop containing nucleoside triphosphate hydrolases"/>
    <property type="match status" value="1"/>
</dbReference>
<proteinExistence type="predicted"/>
<dbReference type="GO" id="GO:0006281">
    <property type="term" value="P:DNA repair"/>
    <property type="evidence" value="ECO:0007669"/>
    <property type="project" value="UniProtKB-KW"/>
</dbReference>
<dbReference type="GeneID" id="71763309"/>
<evidence type="ECO:0000259" key="14">
    <source>
        <dbReference type="PROSITE" id="PS51193"/>
    </source>
</evidence>
<dbReference type="PROSITE" id="PS51193">
    <property type="entry name" value="HELICASE_ATP_BIND_2"/>
    <property type="match status" value="1"/>
</dbReference>
<evidence type="ECO:0000256" key="7">
    <source>
        <dbReference type="ARBA" id="ARBA00022840"/>
    </source>
</evidence>
<evidence type="ECO:0000256" key="3">
    <source>
        <dbReference type="ARBA" id="ARBA00022741"/>
    </source>
</evidence>
<keyword evidence="16" id="KW-0614">Plasmid</keyword>
<dbReference type="KEGG" id="hdo:MUK72_15635"/>
<dbReference type="Pfam" id="PF06733">
    <property type="entry name" value="DEAD_2"/>
    <property type="match status" value="1"/>
</dbReference>
<keyword evidence="5" id="KW-0378">Hydrolase</keyword>
<evidence type="ECO:0000256" key="4">
    <source>
        <dbReference type="ARBA" id="ARBA00022763"/>
    </source>
</evidence>
<reference evidence="16" key="2">
    <citation type="submission" date="2022-04" db="EMBL/GenBank/DDBJ databases">
        <title>Sequencing and genomic assembly of Halococcus dombrowskii.</title>
        <authorList>
            <person name="Lim S.W."/>
            <person name="MacLea K.S."/>
        </authorList>
    </citation>
    <scope>NUCLEOTIDE SEQUENCE</scope>
    <source>
        <strain evidence="16">H4</strain>
        <plasmid evidence="16">unnamed1</plasmid>
    </source>
</reference>
<dbReference type="AlphaFoldDB" id="A0AAV3SCX8"/>
<keyword evidence="8" id="KW-0408">Iron</keyword>
<feature type="region of interest" description="Disordered" evidence="13">
    <location>
        <begin position="188"/>
        <end position="219"/>
    </location>
</feature>
<gene>
    <name evidence="15" type="ORF">GCM10008985_03790</name>
    <name evidence="16" type="ORF">MUK72_15635</name>
</gene>
<keyword evidence="1" id="KW-0004">4Fe-4S</keyword>
<name>A0AAV3SCX8_HALDO</name>
<reference evidence="15" key="3">
    <citation type="submission" date="2023-12" db="EMBL/GenBank/DDBJ databases">
        <authorList>
            <person name="Sun Q."/>
            <person name="Inoue M."/>
        </authorList>
    </citation>
    <scope>NUCLEOTIDE SEQUENCE</scope>
    <source>
        <strain evidence="15">JCM 12289</strain>
    </source>
</reference>
<keyword evidence="11" id="KW-0234">DNA repair</keyword>
<reference evidence="15" key="1">
    <citation type="journal article" date="2014" name="Int. J. Syst. Evol. Microbiol.">
        <title>Complete genome sequence of Corynebacterium casei LMG S-19264T (=DSM 44701T), isolated from a smear-ripened cheese.</title>
        <authorList>
            <consortium name="US DOE Joint Genome Institute (JGI-PGF)"/>
            <person name="Walter F."/>
            <person name="Albersmeier A."/>
            <person name="Kalinowski J."/>
            <person name="Ruckert C."/>
        </authorList>
    </citation>
    <scope>NUCLEOTIDE SEQUENCE</scope>
    <source>
        <strain evidence="15">JCM 12289</strain>
    </source>
</reference>
<dbReference type="EMBL" id="CP095006">
    <property type="protein sequence ID" value="UOO96626.1"/>
    <property type="molecule type" value="Genomic_DNA"/>
</dbReference>
<accession>A0AAV3SCX8</accession>
<keyword evidence="9" id="KW-0411">Iron-sulfur</keyword>
<dbReference type="InterPro" id="IPR006555">
    <property type="entry name" value="ATP-dep_Helicase_C"/>
</dbReference>
<dbReference type="GO" id="GO:0005524">
    <property type="term" value="F:ATP binding"/>
    <property type="evidence" value="ECO:0007669"/>
    <property type="project" value="UniProtKB-KW"/>
</dbReference>
<dbReference type="PANTHER" id="PTHR11472">
    <property type="entry name" value="DNA REPAIR DEAD HELICASE RAD3/XP-D SUBFAMILY MEMBER"/>
    <property type="match status" value="1"/>
</dbReference>
<dbReference type="Pfam" id="PF13307">
    <property type="entry name" value="Helicase_C_2"/>
    <property type="match status" value="1"/>
</dbReference>
<evidence type="ECO:0000313" key="15">
    <source>
        <dbReference type="EMBL" id="GAA0451403.1"/>
    </source>
</evidence>
<keyword evidence="4" id="KW-0227">DNA damage</keyword>
<evidence type="ECO:0000256" key="6">
    <source>
        <dbReference type="ARBA" id="ARBA00022806"/>
    </source>
</evidence>
<dbReference type="Gene3D" id="3.40.50.300">
    <property type="entry name" value="P-loop containing nucleotide triphosphate hydrolases"/>
    <property type="match status" value="2"/>
</dbReference>
<sequence length="813" mass="91186">MSSQDQTDQDGDEATIVHETIDRPELSPGSPATDWETYFPFDEPYDAQREAIEQTHETLLDGGFAVAELACGTGKTLFSLMRGIELVRDPTTPYKRVMALTSVKQQIRAFEDDLKAINRNLDEDIPPVSALTAVGKADLCSYVDTGRIDDNRIYSRCEELREPVRKTLAQTGSEDARTFLDSLVDKSEVDSKSREQPVTTEDWSAPYAEGIPETDGGGSGGAEFCPFYAKYRRETLDDPEEGGYTPQGVMTPEELRAQASTAGICPHAVMGDAVANAEVIIANYYHAFDPDTVDTLTGGIIDKETLLICDEAHMLVPRVRDVLSQSLSRWQLQRTIDEIESEILNQSHRGVDRTIRETLTEHFVSLDNLKKFVELLRDLQDELERRAATALDESDDVADWREKSHPDLPEDIQQPLRDPRTPQPDDLSEWAADEGYTDLLGHAKQLCDGVVAALRQASQHHQGYTRLNTYSETTGQVLQRWADCDHEQYIRTIELHKRQRAEEREFAWAGHYSAHLTIENCLPAEEIAAQLDHFGGGILMSATLAPLDVYRRTVGLDRLEENGRPVQEIVAGLPFPPENRGSFAVDLEKFTYGNRGPTNPRWRDDDQDDVRDDYASVIRDVARTTDGNVLVAMPSYSEGEWAAEMLRSDPQIEKEVLVDQSSSNEITESLKDEFFGGAPKALVTSLRGTLTEGVDYEGDRLDACVVCGVPITNIDGPVPTAIRTAYEREFGKHNGFDFAFTVPAVRKARQALGRVIRGADETGIRVAADRRYASSHNWDDVREYLPEYEQSDYDPTRPEMVTNEINRLVQQWK</sequence>
<dbReference type="InterPro" id="IPR045028">
    <property type="entry name" value="DinG/Rad3-like"/>
</dbReference>
<dbReference type="InterPro" id="IPR010614">
    <property type="entry name" value="RAD3-like_helicase_DEAD"/>
</dbReference>
<evidence type="ECO:0000256" key="13">
    <source>
        <dbReference type="SAM" id="MobiDB-lite"/>
    </source>
</evidence>
<dbReference type="GO" id="GO:0003677">
    <property type="term" value="F:DNA binding"/>
    <property type="evidence" value="ECO:0007669"/>
    <property type="project" value="UniProtKB-KW"/>
</dbReference>
<dbReference type="Proteomes" id="UP001500962">
    <property type="component" value="Unassembled WGS sequence"/>
</dbReference>
<dbReference type="GO" id="GO:0016818">
    <property type="term" value="F:hydrolase activity, acting on acid anhydrides, in phosphorus-containing anhydrides"/>
    <property type="evidence" value="ECO:0007669"/>
    <property type="project" value="InterPro"/>
</dbReference>
<dbReference type="EMBL" id="BAAADN010000005">
    <property type="protein sequence ID" value="GAA0451403.1"/>
    <property type="molecule type" value="Genomic_DNA"/>
</dbReference>
<dbReference type="SMART" id="SM00488">
    <property type="entry name" value="DEXDc2"/>
    <property type="match status" value="1"/>
</dbReference>
<evidence type="ECO:0000256" key="12">
    <source>
        <dbReference type="ARBA" id="ARBA00023235"/>
    </source>
</evidence>
<protein>
    <submittedName>
        <fullName evidence="15">ATP-dependent DNA helicase</fullName>
    </submittedName>
</protein>
<evidence type="ECO:0000256" key="11">
    <source>
        <dbReference type="ARBA" id="ARBA00023204"/>
    </source>
</evidence>
<dbReference type="RefSeq" id="WP_244705521.1">
    <property type="nucleotide sequence ID" value="NZ_BAAADN010000005.1"/>
</dbReference>
<evidence type="ECO:0000256" key="2">
    <source>
        <dbReference type="ARBA" id="ARBA00022723"/>
    </source>
</evidence>
<dbReference type="PANTHER" id="PTHR11472:SF34">
    <property type="entry name" value="REGULATOR OF TELOMERE ELONGATION HELICASE 1"/>
    <property type="match status" value="1"/>
</dbReference>